<keyword evidence="6" id="KW-0472">Membrane</keyword>
<dbReference type="PANTHER" id="PTHR36108:SF13">
    <property type="entry name" value="COLOSSIN-B-RELATED"/>
    <property type="match status" value="1"/>
</dbReference>
<dbReference type="NCBIfam" id="TIGR01167">
    <property type="entry name" value="LPXTG_anchor"/>
    <property type="match status" value="1"/>
</dbReference>
<feature type="chain" id="PRO_5042270286" evidence="7">
    <location>
        <begin position="28"/>
        <end position="660"/>
    </location>
</feature>
<accession>A0AAE3ASQ6</accession>
<dbReference type="Pfam" id="PF00746">
    <property type="entry name" value="Gram_pos_anchor"/>
    <property type="match status" value="1"/>
</dbReference>
<dbReference type="NCBIfam" id="TIGR04226">
    <property type="entry name" value="RrgB_K2N_iso_D2"/>
    <property type="match status" value="1"/>
</dbReference>
<name>A0AAE3ASQ6_9FIRM</name>
<evidence type="ECO:0000313" key="10">
    <source>
        <dbReference type="Proteomes" id="UP001199355"/>
    </source>
</evidence>
<dbReference type="NCBIfam" id="NF033902">
    <property type="entry name" value="iso_D2_wall_anc"/>
    <property type="match status" value="2"/>
</dbReference>
<protein>
    <submittedName>
        <fullName evidence="9">SpaH/EbpB family LPXTG-anchored major pilin</fullName>
    </submittedName>
</protein>
<dbReference type="RefSeq" id="WP_308727360.1">
    <property type="nucleotide sequence ID" value="NZ_JAJEQF010000001.1"/>
</dbReference>
<dbReference type="InterPro" id="IPR041033">
    <property type="entry name" value="SpaA_PFL_dom_1"/>
</dbReference>
<keyword evidence="4 7" id="KW-0732">Signal</keyword>
<feature type="domain" description="Gram-positive cocci surface proteins LPxTG" evidence="8">
    <location>
        <begin position="625"/>
        <end position="660"/>
    </location>
</feature>
<evidence type="ECO:0000313" key="9">
    <source>
        <dbReference type="EMBL" id="MCC2166120.1"/>
    </source>
</evidence>
<dbReference type="PANTHER" id="PTHR36108">
    <property type="entry name" value="COLOSSIN-B-RELATED"/>
    <property type="match status" value="1"/>
</dbReference>
<dbReference type="Pfam" id="PF16555">
    <property type="entry name" value="GramPos_pilinD1"/>
    <property type="match status" value="1"/>
</dbReference>
<dbReference type="PROSITE" id="PS50847">
    <property type="entry name" value="GRAM_POS_ANCHORING"/>
    <property type="match status" value="1"/>
</dbReference>
<evidence type="ECO:0000256" key="1">
    <source>
        <dbReference type="ARBA" id="ARBA00007257"/>
    </source>
</evidence>
<comment type="caution">
    <text evidence="9">The sequence shown here is derived from an EMBL/GenBank/DDBJ whole genome shotgun (WGS) entry which is preliminary data.</text>
</comment>
<dbReference type="Pfam" id="PF17802">
    <property type="entry name" value="SpaA"/>
    <property type="match status" value="2"/>
</dbReference>
<organism evidence="9 10">
    <name type="scientific">Gallintestinimicrobium propionicum</name>
    <dbReference type="NCBI Taxonomy" id="2981770"/>
    <lineage>
        <taxon>Bacteria</taxon>
        <taxon>Bacillati</taxon>
        <taxon>Bacillota</taxon>
        <taxon>Clostridia</taxon>
        <taxon>Lachnospirales</taxon>
        <taxon>Lachnospiraceae</taxon>
        <taxon>Gallintestinimicrobium</taxon>
    </lineage>
</organism>
<evidence type="ECO:0000256" key="4">
    <source>
        <dbReference type="ARBA" id="ARBA00022729"/>
    </source>
</evidence>
<keyword evidence="10" id="KW-1185">Reference proteome</keyword>
<dbReference type="InterPro" id="IPR048052">
    <property type="entry name" value="FM1-like"/>
</dbReference>
<proteinExistence type="inferred from homology"/>
<keyword evidence="6" id="KW-0812">Transmembrane</keyword>
<dbReference type="SUPFAM" id="SSF49478">
    <property type="entry name" value="Cna protein B-type domain"/>
    <property type="match status" value="1"/>
</dbReference>
<dbReference type="Proteomes" id="UP001199355">
    <property type="component" value="Unassembled WGS sequence"/>
</dbReference>
<evidence type="ECO:0000256" key="6">
    <source>
        <dbReference type="SAM" id="Phobius"/>
    </source>
</evidence>
<evidence type="ECO:0000256" key="5">
    <source>
        <dbReference type="ARBA" id="ARBA00023088"/>
    </source>
</evidence>
<dbReference type="InterPro" id="IPR032364">
    <property type="entry name" value="GramPos_pilinD1_N"/>
</dbReference>
<dbReference type="InterPro" id="IPR013783">
    <property type="entry name" value="Ig-like_fold"/>
</dbReference>
<dbReference type="Gene3D" id="2.60.40.740">
    <property type="match status" value="1"/>
</dbReference>
<sequence>MKRMKKLLTGLLTLGMTLSMMTMTAFAAGPTTGTTEKMPTIDFDVNKTGSITIHKYEYNGTDGVTGTGADNQTPPTGAEPLAGVTFKITKIAELNDYYGTDAKAFPTVEQAKTMTSIGTPIVQITDENGEAKFNNLSLGLYLVQETDAPAQITGKVGDFLVSIPMTNADEDDWLYDVHVYPKNKSTYGGVTLQKKGQIGSKTPTKLEGVQFKLEVKSADGTTWTQVTKNNKGVDIGLSGILTTGTDGKITVEDLAPGDYRFVEVKVPDNTGYIADLKTEYKFTVAKEKGTDSDGNEYTAGSILINDKYVDTTQEPISVTNYKPDVKKEVKDRTSGDWKNNSDYNVGDTIPYRVTVDIPENIAELKTFILTDTPTHQTYVNGSLGIYSEETCTTNILSGKYTVDTASNGWKIVFTPADLASYAGSKIYIAFNMTLDKGAVVGAGGADRNDNKIKLEYSNKILPETETGTPGTDEITDEIIIYTFKIAVEKVDATDNTKKLQGVTFDLYRKLKDSDTTGLENPVKGLTGRFEKVNKSAALMTDDNGEIFVSGLAKGTYYLVETKTKDGYNLLKAPVEVKIETSYSLTSTTKTETKDGKTTTTTTITNGTTDAGVFTTVVKNSKGFTLPTTGGIGTFVFTFAGIAMMAAAVILLITGKKKKAE</sequence>
<dbReference type="AlphaFoldDB" id="A0AAE3ASQ6"/>
<gene>
    <name evidence="9" type="ORF">LKD45_00130</name>
</gene>
<keyword evidence="6" id="KW-1133">Transmembrane helix</keyword>
<comment type="similarity">
    <text evidence="1">Belongs to the serine-aspartate repeat-containing protein (SDr) family.</text>
</comment>
<dbReference type="EMBL" id="JAJEQF010000001">
    <property type="protein sequence ID" value="MCC2166120.1"/>
    <property type="molecule type" value="Genomic_DNA"/>
</dbReference>
<dbReference type="InterPro" id="IPR026466">
    <property type="entry name" value="Fim_isopep_form_D2_dom"/>
</dbReference>
<feature type="transmembrane region" description="Helical" evidence="6">
    <location>
        <begin position="631"/>
        <end position="652"/>
    </location>
</feature>
<keyword evidence="3" id="KW-0964">Secreted</keyword>
<keyword evidence="2" id="KW-0134">Cell wall</keyword>
<evidence type="ECO:0000256" key="7">
    <source>
        <dbReference type="SAM" id="SignalP"/>
    </source>
</evidence>
<dbReference type="InterPro" id="IPR019931">
    <property type="entry name" value="LPXTG_anchor"/>
</dbReference>
<evidence type="ECO:0000256" key="2">
    <source>
        <dbReference type="ARBA" id="ARBA00022512"/>
    </source>
</evidence>
<feature type="signal peptide" evidence="7">
    <location>
        <begin position="1"/>
        <end position="27"/>
    </location>
</feature>
<dbReference type="Gene3D" id="2.60.40.10">
    <property type="entry name" value="Immunoglobulins"/>
    <property type="match status" value="3"/>
</dbReference>
<reference evidence="9 10" key="1">
    <citation type="submission" date="2021-10" db="EMBL/GenBank/DDBJ databases">
        <title>Anaerobic single-cell dispensing facilitates the cultivation of human gut bacteria.</title>
        <authorList>
            <person name="Afrizal A."/>
        </authorList>
    </citation>
    <scope>NUCLEOTIDE SEQUENCE [LARGE SCALE GENOMIC DNA]</scope>
    <source>
        <strain evidence="9 10">CLA-AA-H244</strain>
    </source>
</reference>
<evidence type="ECO:0000259" key="8">
    <source>
        <dbReference type="PROSITE" id="PS50847"/>
    </source>
</evidence>
<keyword evidence="5" id="KW-0572">Peptidoglycan-anchor</keyword>
<evidence type="ECO:0000256" key="3">
    <source>
        <dbReference type="ARBA" id="ARBA00022525"/>
    </source>
</evidence>